<proteinExistence type="predicted"/>
<feature type="transmembrane region" description="Helical" evidence="1">
    <location>
        <begin position="44"/>
        <end position="64"/>
    </location>
</feature>
<feature type="transmembrane region" description="Helical" evidence="1">
    <location>
        <begin position="405"/>
        <end position="422"/>
    </location>
</feature>
<feature type="transmembrane region" description="Helical" evidence="1">
    <location>
        <begin position="281"/>
        <end position="299"/>
    </location>
</feature>
<comment type="caution">
    <text evidence="2">The sequence shown here is derived from an EMBL/GenBank/DDBJ whole genome shotgun (WGS) entry which is preliminary data.</text>
</comment>
<feature type="transmembrane region" description="Helical" evidence="1">
    <location>
        <begin position="192"/>
        <end position="211"/>
    </location>
</feature>
<dbReference type="Pfam" id="PF12056">
    <property type="entry name" value="DUF3537"/>
    <property type="match status" value="1"/>
</dbReference>
<name>A0AAP0QZ48_9ROSI</name>
<dbReference type="PANTHER" id="PTHR31963:SF17">
    <property type="entry name" value="PROTEIN, PUTATIVE (DUF3537)-RELATED"/>
    <property type="match status" value="1"/>
</dbReference>
<accession>A0AAP0QZ48</accession>
<keyword evidence="3" id="KW-1185">Reference proteome</keyword>
<keyword evidence="1" id="KW-1133">Transmembrane helix</keyword>
<dbReference type="InterPro" id="IPR021924">
    <property type="entry name" value="DUF3537"/>
</dbReference>
<dbReference type="EMBL" id="JBCGBO010000002">
    <property type="protein sequence ID" value="KAK9224158.1"/>
    <property type="molecule type" value="Genomic_DNA"/>
</dbReference>
<sequence>MEDERRSCISRNKEKNNNNFSHLGVELKSFTSCLKWVCVDQSNIWRAGLSWSIFFLLVIGSPLVSHFLLLCSTCDNQHQRPYDAIVQVSLSVFAIISFLSLSSWSRKYGLNRFLFLDKLSDESEKVCQEYAAQLRRSMKLLCIFVLPCFGFECAYKIWWYITGASEIPYFYNTYASNIIACILQLCSWLYRISIYILACILYQLICYLHLVKMEDLAQFFQKEAEVVSILHEHLRIRRNLRIISHRYRAFILLSLILVTASQFVSLLTITRSSAHNNIFEAGELALCSISLVTGLFICLRSAAKITHRAQSITSLAARWHVCATINSYDDLDGETPTAQITAPQVFPVTDDWESDEEVDGDDLDNTKINPIYPQTVSYQKRQALVTYLENNRAGITVFGFMMDRTWLHAIFGIELGLLLWLLNKTIGISHP</sequence>
<feature type="transmembrane region" description="Helical" evidence="1">
    <location>
        <begin position="247"/>
        <end position="269"/>
    </location>
</feature>
<feature type="transmembrane region" description="Helical" evidence="1">
    <location>
        <begin position="140"/>
        <end position="161"/>
    </location>
</feature>
<dbReference type="Proteomes" id="UP001428341">
    <property type="component" value="Unassembled WGS sequence"/>
</dbReference>
<gene>
    <name evidence="2" type="ORF">WN944_012607</name>
</gene>
<evidence type="ECO:0000313" key="3">
    <source>
        <dbReference type="Proteomes" id="UP001428341"/>
    </source>
</evidence>
<dbReference type="AlphaFoldDB" id="A0AAP0QZ48"/>
<protein>
    <submittedName>
        <fullName evidence="2">Uncharacterized protein</fullName>
    </submittedName>
</protein>
<keyword evidence="1" id="KW-0812">Transmembrane</keyword>
<keyword evidence="1" id="KW-0472">Membrane</keyword>
<evidence type="ECO:0000256" key="1">
    <source>
        <dbReference type="SAM" id="Phobius"/>
    </source>
</evidence>
<reference evidence="2 3" key="1">
    <citation type="submission" date="2024-05" db="EMBL/GenBank/DDBJ databases">
        <title>Haplotype-resolved chromosome-level genome assembly of Huyou (Citrus changshanensis).</title>
        <authorList>
            <person name="Miao C."/>
            <person name="Chen W."/>
            <person name="Wu Y."/>
            <person name="Wang L."/>
            <person name="Zhao S."/>
            <person name="Grierson D."/>
            <person name="Xu C."/>
            <person name="Chen K."/>
        </authorList>
    </citation>
    <scope>NUCLEOTIDE SEQUENCE [LARGE SCALE GENOMIC DNA]</scope>
    <source>
        <strain evidence="2">01-14</strain>
        <tissue evidence="2">Leaf</tissue>
    </source>
</reference>
<organism evidence="2 3">
    <name type="scientific">Citrus x changshan-huyou</name>
    <dbReference type="NCBI Taxonomy" id="2935761"/>
    <lineage>
        <taxon>Eukaryota</taxon>
        <taxon>Viridiplantae</taxon>
        <taxon>Streptophyta</taxon>
        <taxon>Embryophyta</taxon>
        <taxon>Tracheophyta</taxon>
        <taxon>Spermatophyta</taxon>
        <taxon>Magnoliopsida</taxon>
        <taxon>eudicotyledons</taxon>
        <taxon>Gunneridae</taxon>
        <taxon>Pentapetalae</taxon>
        <taxon>rosids</taxon>
        <taxon>malvids</taxon>
        <taxon>Sapindales</taxon>
        <taxon>Rutaceae</taxon>
        <taxon>Aurantioideae</taxon>
        <taxon>Citrus</taxon>
    </lineage>
</organism>
<feature type="transmembrane region" description="Helical" evidence="1">
    <location>
        <begin position="84"/>
        <end position="104"/>
    </location>
</feature>
<evidence type="ECO:0000313" key="2">
    <source>
        <dbReference type="EMBL" id="KAK9224158.1"/>
    </source>
</evidence>
<dbReference type="PANTHER" id="PTHR31963">
    <property type="entry name" value="RAS GUANINE NUCLEOTIDE EXCHANGE FACTOR K"/>
    <property type="match status" value="1"/>
</dbReference>